<evidence type="ECO:0000313" key="2">
    <source>
        <dbReference type="EMBL" id="GKV24578.1"/>
    </source>
</evidence>
<accession>A0AAV5KJ60</accession>
<proteinExistence type="predicted"/>
<sequence>MGNHNQNKTNPPFVILLNLAISEFEPQTMAGSKKIDTDPGAARTSLLESDPPEQTDSVDIFENQDLQEELSLICNKVPRSFSDQMFLKTSDSLILGPVFTSTPPSNLHVLYPQPHRHFFPFKLEPDWEP</sequence>
<evidence type="ECO:0000256" key="1">
    <source>
        <dbReference type="SAM" id="MobiDB-lite"/>
    </source>
</evidence>
<comment type="caution">
    <text evidence="2">The sequence shown here is derived from an EMBL/GenBank/DDBJ whole genome shotgun (WGS) entry which is preliminary data.</text>
</comment>
<dbReference type="AlphaFoldDB" id="A0AAV5KJ60"/>
<gene>
    <name evidence="2" type="ORF">SLEP1_g34171</name>
</gene>
<reference evidence="2 3" key="1">
    <citation type="journal article" date="2021" name="Commun. Biol.">
        <title>The genome of Shorea leprosula (Dipterocarpaceae) highlights the ecological relevance of drought in aseasonal tropical rainforests.</title>
        <authorList>
            <person name="Ng K.K.S."/>
            <person name="Kobayashi M.J."/>
            <person name="Fawcett J.A."/>
            <person name="Hatakeyama M."/>
            <person name="Paape T."/>
            <person name="Ng C.H."/>
            <person name="Ang C.C."/>
            <person name="Tnah L.H."/>
            <person name="Lee C.T."/>
            <person name="Nishiyama T."/>
            <person name="Sese J."/>
            <person name="O'Brien M.J."/>
            <person name="Copetti D."/>
            <person name="Mohd Noor M.I."/>
            <person name="Ong R.C."/>
            <person name="Putra M."/>
            <person name="Sireger I.Z."/>
            <person name="Indrioko S."/>
            <person name="Kosugi Y."/>
            <person name="Izuno A."/>
            <person name="Isagi Y."/>
            <person name="Lee S.L."/>
            <person name="Shimizu K.K."/>
        </authorList>
    </citation>
    <scope>NUCLEOTIDE SEQUENCE [LARGE SCALE GENOMIC DNA]</scope>
    <source>
        <strain evidence="2">214</strain>
    </source>
</reference>
<evidence type="ECO:0000313" key="3">
    <source>
        <dbReference type="Proteomes" id="UP001054252"/>
    </source>
</evidence>
<dbReference type="Proteomes" id="UP001054252">
    <property type="component" value="Unassembled WGS sequence"/>
</dbReference>
<dbReference type="EMBL" id="BPVZ01000066">
    <property type="protein sequence ID" value="GKV24578.1"/>
    <property type="molecule type" value="Genomic_DNA"/>
</dbReference>
<protein>
    <submittedName>
        <fullName evidence="2">Uncharacterized protein</fullName>
    </submittedName>
</protein>
<organism evidence="2 3">
    <name type="scientific">Rubroshorea leprosula</name>
    <dbReference type="NCBI Taxonomy" id="152421"/>
    <lineage>
        <taxon>Eukaryota</taxon>
        <taxon>Viridiplantae</taxon>
        <taxon>Streptophyta</taxon>
        <taxon>Embryophyta</taxon>
        <taxon>Tracheophyta</taxon>
        <taxon>Spermatophyta</taxon>
        <taxon>Magnoliopsida</taxon>
        <taxon>eudicotyledons</taxon>
        <taxon>Gunneridae</taxon>
        <taxon>Pentapetalae</taxon>
        <taxon>rosids</taxon>
        <taxon>malvids</taxon>
        <taxon>Malvales</taxon>
        <taxon>Dipterocarpaceae</taxon>
        <taxon>Rubroshorea</taxon>
    </lineage>
</organism>
<keyword evidence="3" id="KW-1185">Reference proteome</keyword>
<name>A0AAV5KJ60_9ROSI</name>
<feature type="region of interest" description="Disordered" evidence="1">
    <location>
        <begin position="30"/>
        <end position="56"/>
    </location>
</feature>